<keyword evidence="4" id="KW-0808">Transferase</keyword>
<dbReference type="FunFam" id="3.90.810.10:FF:000005">
    <property type="entry name" value="Non-specific serine/threonine protein kinase"/>
    <property type="match status" value="1"/>
</dbReference>
<evidence type="ECO:0000256" key="2">
    <source>
        <dbReference type="ARBA" id="ARBA00012513"/>
    </source>
</evidence>
<keyword evidence="5" id="KW-0547">Nucleotide-binding</keyword>
<evidence type="ECO:0000259" key="11">
    <source>
        <dbReference type="PROSITE" id="PS50003"/>
    </source>
</evidence>
<feature type="region of interest" description="Disordered" evidence="10">
    <location>
        <begin position="446"/>
        <end position="465"/>
    </location>
</feature>
<dbReference type="Gene3D" id="2.30.29.30">
    <property type="entry name" value="Pleckstrin-homology domain (PH domain)/Phosphotyrosine-binding domain (PTB)"/>
    <property type="match status" value="1"/>
</dbReference>
<evidence type="ECO:0000256" key="10">
    <source>
        <dbReference type="SAM" id="MobiDB-lite"/>
    </source>
</evidence>
<dbReference type="CDD" id="cd06614">
    <property type="entry name" value="STKc_PAK"/>
    <property type="match status" value="1"/>
</dbReference>
<feature type="compositionally biased region" description="Low complexity" evidence="10">
    <location>
        <begin position="374"/>
        <end position="390"/>
    </location>
</feature>
<dbReference type="GO" id="GO:0004674">
    <property type="term" value="F:protein serine/threonine kinase activity"/>
    <property type="evidence" value="ECO:0007669"/>
    <property type="project" value="UniProtKB-KW"/>
</dbReference>
<dbReference type="InterPro" id="IPR033923">
    <property type="entry name" value="PAK_BD"/>
</dbReference>
<dbReference type="EMBL" id="CP000496">
    <property type="protein sequence ID" value="ABN64517.2"/>
    <property type="molecule type" value="Genomic_DNA"/>
</dbReference>
<dbReference type="Gene3D" id="3.30.200.20">
    <property type="entry name" value="Phosphorylase Kinase, domain 1"/>
    <property type="match status" value="1"/>
</dbReference>
<keyword evidence="7" id="KW-0067">ATP-binding</keyword>
<dbReference type="InterPro" id="IPR011993">
    <property type="entry name" value="PH-like_dom_sf"/>
</dbReference>
<dbReference type="SUPFAM" id="SSF50729">
    <property type="entry name" value="PH domain-like"/>
    <property type="match status" value="1"/>
</dbReference>
<protein>
    <recommendedName>
        <fullName evidence="2">non-specific serine/threonine protein kinase</fullName>
        <ecNumber evidence="2">2.7.11.1</ecNumber>
    </recommendedName>
</protein>
<feature type="compositionally biased region" description="Polar residues" evidence="10">
    <location>
        <begin position="312"/>
        <end position="338"/>
    </location>
</feature>
<dbReference type="RefSeq" id="XP_001382546.2">
    <property type="nucleotide sequence ID" value="XM_001382509.1"/>
</dbReference>
<comment type="similarity">
    <text evidence="1">Belongs to the protein kinase superfamily. STE Ser/Thr protein kinase family. STE20 subfamily.</text>
</comment>
<feature type="domain" description="CRIB" evidence="13">
    <location>
        <begin position="179"/>
        <end position="192"/>
    </location>
</feature>
<name>A3LPL1_PICST</name>
<evidence type="ECO:0000313" key="15">
    <source>
        <dbReference type="Proteomes" id="UP000002258"/>
    </source>
</evidence>
<dbReference type="EC" id="2.7.11.1" evidence="2"/>
<dbReference type="PROSITE" id="PS50108">
    <property type="entry name" value="CRIB"/>
    <property type="match status" value="1"/>
</dbReference>
<dbReference type="FunFam" id="1.10.510.10:FF:000139">
    <property type="entry name" value="Non-specific serine/threonine protein kinase"/>
    <property type="match status" value="1"/>
</dbReference>
<dbReference type="PROSITE" id="PS50003">
    <property type="entry name" value="PH_DOMAIN"/>
    <property type="match status" value="1"/>
</dbReference>
<dbReference type="Pfam" id="PF00169">
    <property type="entry name" value="PH"/>
    <property type="match status" value="1"/>
</dbReference>
<dbReference type="FunFam" id="3.30.200.20:FF:000705">
    <property type="entry name" value="Non-specific serine/threonine protein kinase"/>
    <property type="match status" value="1"/>
</dbReference>
<dbReference type="Gene3D" id="3.90.810.10">
    <property type="entry name" value="CRIB domain"/>
    <property type="match status" value="1"/>
</dbReference>
<feature type="compositionally biased region" description="Low complexity" evidence="10">
    <location>
        <begin position="276"/>
        <end position="296"/>
    </location>
</feature>
<evidence type="ECO:0000256" key="5">
    <source>
        <dbReference type="ARBA" id="ARBA00022741"/>
    </source>
</evidence>
<evidence type="ECO:0000259" key="13">
    <source>
        <dbReference type="PROSITE" id="PS50108"/>
    </source>
</evidence>
<keyword evidence="6 14" id="KW-0418">Kinase</keyword>
<dbReference type="KEGG" id="pic:PICST_82371"/>
<dbReference type="GO" id="GO:0106310">
    <property type="term" value="F:protein serine kinase activity"/>
    <property type="evidence" value="ECO:0007669"/>
    <property type="project" value="RHEA"/>
</dbReference>
<evidence type="ECO:0000256" key="8">
    <source>
        <dbReference type="ARBA" id="ARBA00047899"/>
    </source>
</evidence>
<dbReference type="PROSITE" id="PS50011">
    <property type="entry name" value="PROTEIN_KINASE_DOM"/>
    <property type="match status" value="1"/>
</dbReference>
<evidence type="ECO:0000256" key="9">
    <source>
        <dbReference type="ARBA" id="ARBA00048679"/>
    </source>
</evidence>
<proteinExistence type="inferred from homology"/>
<reference evidence="14 15" key="1">
    <citation type="journal article" date="2007" name="Nat. Biotechnol.">
        <title>Genome sequence of the lignocellulose-bioconverting and xylose-fermenting yeast Pichia stipitis.</title>
        <authorList>
            <person name="Jeffries T.W."/>
            <person name="Grigoriev I.V."/>
            <person name="Grimwood J."/>
            <person name="Laplaza J.M."/>
            <person name="Aerts A."/>
            <person name="Salamov A."/>
            <person name="Schmutz J."/>
            <person name="Lindquist E."/>
            <person name="Dehal P."/>
            <person name="Shapiro H."/>
            <person name="Jin Y.S."/>
            <person name="Passoth V."/>
            <person name="Richardson P.M."/>
        </authorList>
    </citation>
    <scope>NUCLEOTIDE SEQUENCE [LARGE SCALE GENOMIC DNA]</scope>
    <source>
        <strain evidence="15">ATCC 58785 / CBS 6054 / NBRC 10063 / NRRL Y-11545</strain>
    </source>
</reference>
<dbReference type="PANTHER" id="PTHR45832">
    <property type="entry name" value="SERINE/THREONINE-PROTEIN KINASE SAMKA-RELATED-RELATED"/>
    <property type="match status" value="1"/>
</dbReference>
<dbReference type="eggNOG" id="KOG0578">
    <property type="taxonomic scope" value="Eukaryota"/>
</dbReference>
<dbReference type="SMART" id="SM00285">
    <property type="entry name" value="PBD"/>
    <property type="match status" value="1"/>
</dbReference>
<evidence type="ECO:0000256" key="6">
    <source>
        <dbReference type="ARBA" id="ARBA00022777"/>
    </source>
</evidence>
<feature type="compositionally biased region" description="Low complexity" evidence="10">
    <location>
        <begin position="28"/>
        <end position="43"/>
    </location>
</feature>
<dbReference type="InterPro" id="IPR001849">
    <property type="entry name" value="PH_domain"/>
</dbReference>
<dbReference type="InterPro" id="IPR000095">
    <property type="entry name" value="CRIB_dom"/>
</dbReference>
<dbReference type="GO" id="GO:0005524">
    <property type="term" value="F:ATP binding"/>
    <property type="evidence" value="ECO:0007669"/>
    <property type="project" value="UniProtKB-KW"/>
</dbReference>
<dbReference type="InterPro" id="IPR000719">
    <property type="entry name" value="Prot_kinase_dom"/>
</dbReference>
<dbReference type="Pfam" id="PF00069">
    <property type="entry name" value="Pkinase"/>
    <property type="match status" value="1"/>
</dbReference>
<feature type="region of interest" description="Disordered" evidence="10">
    <location>
        <begin position="1"/>
        <end position="47"/>
    </location>
</feature>
<dbReference type="Proteomes" id="UP000002258">
    <property type="component" value="Chromosome 2"/>
</dbReference>
<evidence type="ECO:0000259" key="12">
    <source>
        <dbReference type="PROSITE" id="PS50011"/>
    </source>
</evidence>
<feature type="compositionally biased region" description="Polar residues" evidence="10">
    <location>
        <begin position="358"/>
        <end position="373"/>
    </location>
</feature>
<evidence type="ECO:0000313" key="14">
    <source>
        <dbReference type="EMBL" id="ABN64517.2"/>
    </source>
</evidence>
<evidence type="ECO:0000256" key="3">
    <source>
        <dbReference type="ARBA" id="ARBA00022527"/>
    </source>
</evidence>
<dbReference type="Gene3D" id="1.10.510.10">
    <property type="entry name" value="Transferase(Phosphotransferase) domain 1"/>
    <property type="match status" value="1"/>
</dbReference>
<evidence type="ECO:0000256" key="7">
    <source>
        <dbReference type="ARBA" id="ARBA00022840"/>
    </source>
</evidence>
<keyword evidence="15" id="KW-1185">Reference proteome</keyword>
<dbReference type="InterPro" id="IPR011009">
    <property type="entry name" value="Kinase-like_dom_sf"/>
</dbReference>
<dbReference type="SUPFAM" id="SSF56112">
    <property type="entry name" value="Protein kinase-like (PK-like)"/>
    <property type="match status" value="1"/>
</dbReference>
<dbReference type="InterPro" id="IPR008271">
    <property type="entry name" value="Ser/Thr_kinase_AS"/>
</dbReference>
<feature type="region of interest" description="Disordered" evidence="10">
    <location>
        <begin position="268"/>
        <end position="402"/>
    </location>
</feature>
<dbReference type="InterPro" id="IPR036936">
    <property type="entry name" value="CRIB_dom_sf"/>
</dbReference>
<comment type="catalytic activity">
    <reaction evidence="9">
        <text>L-seryl-[protein] + ATP = O-phospho-L-seryl-[protein] + ADP + H(+)</text>
        <dbReference type="Rhea" id="RHEA:17989"/>
        <dbReference type="Rhea" id="RHEA-COMP:9863"/>
        <dbReference type="Rhea" id="RHEA-COMP:11604"/>
        <dbReference type="ChEBI" id="CHEBI:15378"/>
        <dbReference type="ChEBI" id="CHEBI:29999"/>
        <dbReference type="ChEBI" id="CHEBI:30616"/>
        <dbReference type="ChEBI" id="CHEBI:83421"/>
        <dbReference type="ChEBI" id="CHEBI:456216"/>
        <dbReference type="EC" id="2.7.11.1"/>
    </reaction>
</comment>
<dbReference type="InParanoid" id="A3LPL1"/>
<dbReference type="InterPro" id="IPR051931">
    <property type="entry name" value="PAK3-like"/>
</dbReference>
<sequence length="835" mass="91992">MTSIYTSDLKHHRRAPPPPPGTGSGMNSATGSTSSLAPSTSSSHKNSIQLNINSNKRQSGWVHIKDDGIFTSFRWNKRFMVINEKTLNFYKNEPTPADSPDLSFPLNHISIINLKPNYGYTKTSQCLEIVPKNNGKVILISIKYNNDYLDWLDAFTTKCPLVQIGQANSSNPISGNSGVSNPINFTHRVHVGFDPASGNFTGLPDTWKTLLQHSKITNEDWKKDPVAVIEVLEFYSDINGGSAASTPMSSPAIGLNYNASAFNQTKNLSEWTKPPSKNNSNSNNHNQLSSSSSTSNFQPSRAAPKPPMPYHLTSQKSSNSISPLSNLMTKTNQSAPSETTEKNSDLVPIRRAPPPPGSSQSTSAIPTSNNSNMPTGLGISTSPGSSTTIPKQVPPSLPPNSKVHPDLTIQTGTNNYINANSKYQGPSSAPASGPGYIKPFGITNKLQQQQQTKSSTEPLQVSDKANKNVESPIKPLQPKKDVAVAAAALAATSAAKKTDTKTKMPMGPAPIKTAKQLKKEREKLNDMQIIAKLKTVVNSKDPTPLFKIIEKAGQGASGAVYLAEMVKENNRKVAIKQMDLNIQPRKELIINEILVMKDSQHKNIVNFLDSYLRGNSDLWVIMEYMEGGSLTEIIENNEFKLSERQIATICFETLKGLQHLHKKHIIHRDIKSDNVLLDAKGNVKITDFGFCAKLTDQRNKRATMVGTPYWMAPEVVKQKEYDEKVDVWSLGIMTIEMIEGEPPYLNEEPLKALYLIATNGTPKLKKPELLSNSIKKFLSICLCVDVRYRATTNELLEHSFIQHKSGKIEELAPLLEWKKNVQKSDAHTSLTLEDE</sequence>
<dbReference type="AlphaFoldDB" id="A3LPL1"/>
<comment type="catalytic activity">
    <reaction evidence="8">
        <text>L-threonyl-[protein] + ATP = O-phospho-L-threonyl-[protein] + ADP + H(+)</text>
        <dbReference type="Rhea" id="RHEA:46608"/>
        <dbReference type="Rhea" id="RHEA-COMP:11060"/>
        <dbReference type="Rhea" id="RHEA-COMP:11605"/>
        <dbReference type="ChEBI" id="CHEBI:15378"/>
        <dbReference type="ChEBI" id="CHEBI:30013"/>
        <dbReference type="ChEBI" id="CHEBI:30616"/>
        <dbReference type="ChEBI" id="CHEBI:61977"/>
        <dbReference type="ChEBI" id="CHEBI:456216"/>
        <dbReference type="EC" id="2.7.11.1"/>
    </reaction>
</comment>
<dbReference type="OrthoDB" id="248923at2759"/>
<dbReference type="Pfam" id="PF00786">
    <property type="entry name" value="PBD"/>
    <property type="match status" value="1"/>
</dbReference>
<organism evidence="14 15">
    <name type="scientific">Scheffersomyces stipitis (strain ATCC 58785 / CBS 6054 / NBRC 10063 / NRRL Y-11545)</name>
    <name type="common">Yeast</name>
    <name type="synonym">Pichia stipitis</name>
    <dbReference type="NCBI Taxonomy" id="322104"/>
    <lineage>
        <taxon>Eukaryota</taxon>
        <taxon>Fungi</taxon>
        <taxon>Dikarya</taxon>
        <taxon>Ascomycota</taxon>
        <taxon>Saccharomycotina</taxon>
        <taxon>Pichiomycetes</taxon>
        <taxon>Debaryomycetaceae</taxon>
        <taxon>Scheffersomyces</taxon>
    </lineage>
</organism>
<feature type="domain" description="PH" evidence="11">
    <location>
        <begin position="55"/>
        <end position="160"/>
    </location>
</feature>
<dbReference type="SMART" id="SM00220">
    <property type="entry name" value="S_TKc"/>
    <property type="match status" value="1"/>
</dbReference>
<dbReference type="PANTHER" id="PTHR45832:SF22">
    <property type="entry name" value="SERINE_THREONINE-PROTEIN KINASE SAMKA-RELATED"/>
    <property type="match status" value="1"/>
</dbReference>
<accession>A3LPL1</accession>
<dbReference type="HOGENOM" id="CLU_000288_26_2_1"/>
<dbReference type="PROSITE" id="PS00108">
    <property type="entry name" value="PROTEIN_KINASE_ST"/>
    <property type="match status" value="1"/>
</dbReference>
<evidence type="ECO:0000256" key="1">
    <source>
        <dbReference type="ARBA" id="ARBA00008874"/>
    </source>
</evidence>
<dbReference type="CDD" id="cd13279">
    <property type="entry name" value="PH_Cla4_Ste20"/>
    <property type="match status" value="1"/>
</dbReference>
<dbReference type="OMA" id="NFTHRVH"/>
<dbReference type="FunCoup" id="A3LPL1">
    <property type="interactions" value="332"/>
</dbReference>
<dbReference type="SMART" id="SM00233">
    <property type="entry name" value="PH"/>
    <property type="match status" value="1"/>
</dbReference>
<dbReference type="GeneID" id="4837231"/>
<dbReference type="STRING" id="322104.A3LPL1"/>
<evidence type="ECO:0000256" key="4">
    <source>
        <dbReference type="ARBA" id="ARBA00022679"/>
    </source>
</evidence>
<keyword evidence="3" id="KW-0723">Serine/threonine-protein kinase</keyword>
<gene>
    <name evidence="14" type="ORF">PICST_82371</name>
</gene>
<dbReference type="CDD" id="cd01093">
    <property type="entry name" value="CRIB_PAK_like"/>
    <property type="match status" value="1"/>
</dbReference>
<feature type="domain" description="Protein kinase" evidence="12">
    <location>
        <begin position="546"/>
        <end position="801"/>
    </location>
</feature>